<reference evidence="1 2" key="1">
    <citation type="journal article" date="2016" name="Nat. Commun.">
        <title>Thousands of microbial genomes shed light on interconnected biogeochemical processes in an aquifer system.</title>
        <authorList>
            <person name="Anantharaman K."/>
            <person name="Brown C.T."/>
            <person name="Hug L.A."/>
            <person name="Sharon I."/>
            <person name="Castelle C.J."/>
            <person name="Probst A.J."/>
            <person name="Thomas B.C."/>
            <person name="Singh A."/>
            <person name="Wilkins M.J."/>
            <person name="Karaoz U."/>
            <person name="Brodie E.L."/>
            <person name="Williams K.H."/>
            <person name="Hubbard S.S."/>
            <person name="Banfield J.F."/>
        </authorList>
    </citation>
    <scope>NUCLEOTIDE SEQUENCE [LARGE SCALE GENOMIC DNA]</scope>
</reference>
<comment type="caution">
    <text evidence="1">The sequence shown here is derived from an EMBL/GenBank/DDBJ whole genome shotgun (WGS) entry which is preliminary data.</text>
</comment>
<dbReference type="EMBL" id="MHQN01000019">
    <property type="protein sequence ID" value="OHA03415.1"/>
    <property type="molecule type" value="Genomic_DNA"/>
</dbReference>
<sequence length="421" mass="47181">MNISSDAARRLARIQQELARAETPSFLPELLEQIPPMRHGTRAVICIPVAAFGEQETETLPHTLEQLEMQHGNNFEIVLFLNRPEGRHADRTLQIAKYAQERMAHLHMLVSEIPRDKVTIGYIRGLLHAVVSERARRAGINDLVHVVTDADMVWLHPHLVQAHLQRLQKTGADACIGQLGWDHPIIPTREVPALIVGDAIMRLMPKYANKRIIAEAAGGRCMSTHILEEVVFARNFGRGVLANVSIRDSAYRRVGGYHPLAHGEDYDIMQRLWEDGRRAENYGALCFGWREHDVTVTSSSRRALWALYAEGLPIVRQWDYMGYSGPGTHGALPDMGAYRTTEPNAAFLVHLVNESLVAFPLPPSLLSQAVPAVLRDIGIGARDYTLRMVPSDEDPTLRVAEITIGNPDGLLLWVRRQQETD</sequence>
<dbReference type="AlphaFoldDB" id="A0A1G2KVF4"/>
<proteinExistence type="predicted"/>
<organism evidence="1 2">
    <name type="scientific">Candidatus Sungbacteria bacterium RIFCSPHIGHO2_02_FULL_53_17</name>
    <dbReference type="NCBI Taxonomy" id="1802275"/>
    <lineage>
        <taxon>Bacteria</taxon>
        <taxon>Candidatus Sungiibacteriota</taxon>
    </lineage>
</organism>
<dbReference type="CDD" id="cd00761">
    <property type="entry name" value="Glyco_tranf_GTA_type"/>
    <property type="match status" value="1"/>
</dbReference>
<evidence type="ECO:0000313" key="1">
    <source>
        <dbReference type="EMBL" id="OHA03415.1"/>
    </source>
</evidence>
<dbReference type="InterPro" id="IPR029044">
    <property type="entry name" value="Nucleotide-diphossugar_trans"/>
</dbReference>
<dbReference type="Gene3D" id="3.90.550.10">
    <property type="entry name" value="Spore Coat Polysaccharide Biosynthesis Protein SpsA, Chain A"/>
    <property type="match status" value="1"/>
</dbReference>
<gene>
    <name evidence="1" type="ORF">A3C92_01180</name>
</gene>
<accession>A0A1G2KVF4</accession>
<dbReference type="SUPFAM" id="SSF53448">
    <property type="entry name" value="Nucleotide-diphospho-sugar transferases"/>
    <property type="match status" value="1"/>
</dbReference>
<protein>
    <recommendedName>
        <fullName evidence="3">Glycosyltransferase 2-like domain-containing protein</fullName>
    </recommendedName>
</protein>
<name>A0A1G2KVF4_9BACT</name>
<evidence type="ECO:0000313" key="2">
    <source>
        <dbReference type="Proteomes" id="UP000177177"/>
    </source>
</evidence>
<evidence type="ECO:0008006" key="3">
    <source>
        <dbReference type="Google" id="ProtNLM"/>
    </source>
</evidence>
<dbReference type="Proteomes" id="UP000177177">
    <property type="component" value="Unassembled WGS sequence"/>
</dbReference>